<evidence type="ECO:0000259" key="2">
    <source>
        <dbReference type="PROSITE" id="PS51186"/>
    </source>
</evidence>
<protein>
    <recommendedName>
        <fullName evidence="2">N-acetyltransferase domain-containing protein</fullName>
    </recommendedName>
</protein>
<dbReference type="EMBL" id="CM003103">
    <property type="protein sequence ID" value="KUI70714.1"/>
    <property type="molecule type" value="Genomic_DNA"/>
</dbReference>
<evidence type="ECO:0000256" key="1">
    <source>
        <dbReference type="SAM" id="MobiDB-lite"/>
    </source>
</evidence>
<dbReference type="Proteomes" id="UP000078559">
    <property type="component" value="Chromosome 6"/>
</dbReference>
<name>A0A194W2M5_CYTMA</name>
<sequence>MSSITLRSAAPSDLPRMASLIIDSFSAGPWGRFLFPPHLRVKPGRGDEFDFRLHKLASTFDSPGREHVCATIRQPGDEGEGVVVGWAQWIDSEGDLGPKEKREAGKEGESGAHIVPGLDKEALARLTAEGELLEERIKDYLGERGTNNARLLNLLLVDPSYQRKGIGRLLVHEGLDRAAKAGRDVYLRSTPQGRPLYLSLGFEEVLEQKVIGESQHGMVWRAPVAAQNKDG</sequence>
<feature type="compositionally biased region" description="Basic and acidic residues" evidence="1">
    <location>
        <begin position="96"/>
        <end position="110"/>
    </location>
</feature>
<dbReference type="Pfam" id="PF13673">
    <property type="entry name" value="Acetyltransf_10"/>
    <property type="match status" value="1"/>
</dbReference>
<dbReference type="InterPro" id="IPR016181">
    <property type="entry name" value="Acyl_CoA_acyltransferase"/>
</dbReference>
<evidence type="ECO:0000313" key="3">
    <source>
        <dbReference type="EMBL" id="KUI70714.1"/>
    </source>
</evidence>
<dbReference type="InterPro" id="IPR052523">
    <property type="entry name" value="Trichothecene_AcTrans"/>
</dbReference>
<accession>A0A194W2M5</accession>
<gene>
    <name evidence="3" type="ORF">VM1G_06358</name>
</gene>
<proteinExistence type="predicted"/>
<feature type="domain" description="N-acetyltransferase" evidence="2">
    <location>
        <begin position="70"/>
        <end position="225"/>
    </location>
</feature>
<dbReference type="SMR" id="A0A194W2M5"/>
<dbReference type="AlphaFoldDB" id="A0A194W2M5"/>
<dbReference type="PANTHER" id="PTHR42791:SF1">
    <property type="entry name" value="N-ACETYLTRANSFERASE DOMAIN-CONTAINING PROTEIN"/>
    <property type="match status" value="1"/>
</dbReference>
<evidence type="ECO:0000313" key="4">
    <source>
        <dbReference type="Proteomes" id="UP000078559"/>
    </source>
</evidence>
<reference evidence="3" key="1">
    <citation type="submission" date="2014-12" db="EMBL/GenBank/DDBJ databases">
        <title>Genome Sequence of Valsa Canker Pathogens Uncovers a Specific Adaption of Colonization on Woody Bark.</title>
        <authorList>
            <person name="Yin Z."/>
            <person name="Liu H."/>
            <person name="Gao X."/>
            <person name="Li Z."/>
            <person name="Song N."/>
            <person name="Ke X."/>
            <person name="Dai Q."/>
            <person name="Wu Y."/>
            <person name="Sun Y."/>
            <person name="Xu J.-R."/>
            <person name="Kang Z.K."/>
            <person name="Wang L."/>
            <person name="Huang L."/>
        </authorList>
    </citation>
    <scope>NUCLEOTIDE SEQUENCE [LARGE SCALE GENOMIC DNA]</scope>
    <source>
        <strain evidence="3">03-8</strain>
    </source>
</reference>
<dbReference type="CDD" id="cd04301">
    <property type="entry name" value="NAT_SF"/>
    <property type="match status" value="1"/>
</dbReference>
<keyword evidence="4" id="KW-1185">Reference proteome</keyword>
<dbReference type="OrthoDB" id="2115692at2759"/>
<dbReference type="SUPFAM" id="SSF55729">
    <property type="entry name" value="Acyl-CoA N-acyltransferases (Nat)"/>
    <property type="match status" value="1"/>
</dbReference>
<dbReference type="PROSITE" id="PS51186">
    <property type="entry name" value="GNAT"/>
    <property type="match status" value="1"/>
</dbReference>
<organism evidence="3 4">
    <name type="scientific">Cytospora mali</name>
    <name type="common">Apple Valsa canker fungus</name>
    <name type="synonym">Valsa mali</name>
    <dbReference type="NCBI Taxonomy" id="578113"/>
    <lineage>
        <taxon>Eukaryota</taxon>
        <taxon>Fungi</taxon>
        <taxon>Dikarya</taxon>
        <taxon>Ascomycota</taxon>
        <taxon>Pezizomycotina</taxon>
        <taxon>Sordariomycetes</taxon>
        <taxon>Sordariomycetidae</taxon>
        <taxon>Diaporthales</taxon>
        <taxon>Cytosporaceae</taxon>
        <taxon>Cytospora</taxon>
    </lineage>
</organism>
<dbReference type="PANTHER" id="PTHR42791">
    <property type="entry name" value="GNAT FAMILY ACETYLTRANSFERASE"/>
    <property type="match status" value="1"/>
</dbReference>
<dbReference type="GO" id="GO:0016747">
    <property type="term" value="F:acyltransferase activity, transferring groups other than amino-acyl groups"/>
    <property type="evidence" value="ECO:0007669"/>
    <property type="project" value="InterPro"/>
</dbReference>
<dbReference type="Gene3D" id="3.40.630.30">
    <property type="match status" value="1"/>
</dbReference>
<feature type="region of interest" description="Disordered" evidence="1">
    <location>
        <begin position="93"/>
        <end position="113"/>
    </location>
</feature>
<dbReference type="InterPro" id="IPR000182">
    <property type="entry name" value="GNAT_dom"/>
</dbReference>